<dbReference type="AlphaFoldDB" id="A0A4T0D855"/>
<accession>A0A4T0D855</accession>
<feature type="region of interest" description="Disordered" evidence="3">
    <location>
        <begin position="664"/>
        <end position="715"/>
    </location>
</feature>
<feature type="compositionally biased region" description="Basic residues" evidence="3">
    <location>
        <begin position="481"/>
        <end position="491"/>
    </location>
</feature>
<dbReference type="Proteomes" id="UP000304947">
    <property type="component" value="Unassembled WGS sequence"/>
</dbReference>
<sequence>MLQGSTVKFLNAGSTAEGSSTKRSSLPPVKPVGSGFSSPSRVSAPLVQGPVFSTDTDTDPNTSETRLVCFDLIPEQWTQESAEGCVLNRALEYTGLIGLIDTAVGSPSEVPGFVNIFCRWGDMERQDSGIPADNRKTLQSAAVNAAWFTPSTMLQKSIMSPFGNVFTPSKGASSSLASTLGDFHTPSQGSAMKFLNAGSTAEGSSTKRSSLSPVKPVGSGFSSPSRVSAPLVQGPVFSTDTDPNTSETRFVCFDLIPEQWTQNSADGCVLNRALEYTGLIALIDTAVGSPSEVPGFVNIFCRFDDLRAAAASKTLFETVLTTVAFKFISHHEYFGADHTNPRAQAISAYDGQVEFTAVPNNILEINIHAIYAEVLAFAKNFGDVRSFSYIEPNGFEAPRFRSEYFSVKSAEKAIAASTQSDAIFISAKEYSPRGYVRYAHPAAQGGMDQLEIATRELAIDDGYDNGRQYQGFSQYADYPPRRGHGPRRARGGYRGGYRGHGGRGALVLSEDSIVHQTDMEFWRFNQPQTVNLLKIEAGVDVRTTVMLRNIPNRVDSHDLKEWLDKSSFGHYDFSYLRIDFSTELNVGYAFVNFTHPEHITNFVNSKVGKPWNLYGSTKRCEVSYATIQGIDCLLAKFRNSVIMEEAASCRPKLWYHHESDDLPDTNAVGTEAPFPAPNNEQKRKRSRDNATTIGLFPSRHGRGPYGPGSHYREGQYDRGTSFAIEEERQHEEQRQVRFERRQLGYRGNGQYQQFGRARHQQQYESAHRQQYEGARPQQRGARHRQQYLPRRGGGGYYQQGRILGPYDNDEDYYDEEEDDFYHGDRDSDYYRR</sequence>
<feature type="region of interest" description="Disordered" evidence="3">
    <location>
        <begin position="13"/>
        <end position="42"/>
    </location>
</feature>
<evidence type="ECO:0000313" key="6">
    <source>
        <dbReference type="Proteomes" id="UP000304947"/>
    </source>
</evidence>
<feature type="domain" description="RRM" evidence="4">
    <location>
        <begin position="543"/>
        <end position="627"/>
    </location>
</feature>
<feature type="compositionally biased region" description="Polar residues" evidence="3">
    <location>
        <begin position="198"/>
        <end position="212"/>
    </location>
</feature>
<evidence type="ECO:0000256" key="3">
    <source>
        <dbReference type="SAM" id="MobiDB-lite"/>
    </source>
</evidence>
<dbReference type="Gene3D" id="3.30.70.330">
    <property type="match status" value="1"/>
</dbReference>
<dbReference type="InterPro" id="IPR012677">
    <property type="entry name" value="Nucleotide-bd_a/b_plait_sf"/>
</dbReference>
<comment type="caution">
    <text evidence="5">The sequence shown here is derived from an EMBL/GenBank/DDBJ whole genome shotgun (WGS) entry which is preliminary data.</text>
</comment>
<organism evidence="5 6">
    <name type="scientific">Aureobasidium pullulans</name>
    <name type="common">Black yeast</name>
    <name type="synonym">Pullularia pullulans</name>
    <dbReference type="NCBI Taxonomy" id="5580"/>
    <lineage>
        <taxon>Eukaryota</taxon>
        <taxon>Fungi</taxon>
        <taxon>Dikarya</taxon>
        <taxon>Ascomycota</taxon>
        <taxon>Pezizomycotina</taxon>
        <taxon>Dothideomycetes</taxon>
        <taxon>Dothideomycetidae</taxon>
        <taxon>Dothideales</taxon>
        <taxon>Saccotheciaceae</taxon>
        <taxon>Aureobasidium</taxon>
    </lineage>
</organism>
<dbReference type="SMART" id="SM00360">
    <property type="entry name" value="RRM"/>
    <property type="match status" value="1"/>
</dbReference>
<feature type="compositionally biased region" description="Acidic residues" evidence="3">
    <location>
        <begin position="807"/>
        <end position="819"/>
    </location>
</feature>
<feature type="region of interest" description="Disordered" evidence="3">
    <location>
        <begin position="474"/>
        <end position="495"/>
    </location>
</feature>
<dbReference type="EMBL" id="QZBU01001031">
    <property type="protein sequence ID" value="TIA57111.1"/>
    <property type="molecule type" value="Genomic_DNA"/>
</dbReference>
<dbReference type="InterPro" id="IPR035979">
    <property type="entry name" value="RBD_domain_sf"/>
</dbReference>
<feature type="region of interest" description="Disordered" evidence="3">
    <location>
        <begin position="198"/>
        <end position="226"/>
    </location>
</feature>
<dbReference type="PROSITE" id="PS50102">
    <property type="entry name" value="RRM"/>
    <property type="match status" value="1"/>
</dbReference>
<feature type="compositionally biased region" description="Polar residues" evidence="3">
    <location>
        <begin position="13"/>
        <end position="24"/>
    </location>
</feature>
<dbReference type="InterPro" id="IPR007201">
    <property type="entry name" value="Mei2-like_Rrm_C"/>
</dbReference>
<evidence type="ECO:0000259" key="4">
    <source>
        <dbReference type="PROSITE" id="PS50102"/>
    </source>
</evidence>
<protein>
    <recommendedName>
        <fullName evidence="4">RRM domain-containing protein</fullName>
    </recommendedName>
</protein>
<feature type="compositionally biased region" description="Basic and acidic residues" evidence="3">
    <location>
        <begin position="820"/>
        <end position="832"/>
    </location>
</feature>
<reference evidence="5 6" key="1">
    <citation type="submission" date="2018-10" db="EMBL/GenBank/DDBJ databases">
        <title>Fifty Aureobasidium pullulans genomes reveal a recombining polyextremotolerant generalist.</title>
        <authorList>
            <person name="Gostincar C."/>
            <person name="Turk M."/>
            <person name="Zajc J."/>
            <person name="Gunde-Cimerman N."/>
        </authorList>
    </citation>
    <scope>NUCLEOTIDE SEQUENCE [LARGE SCALE GENOMIC DNA]</scope>
    <source>
        <strain evidence="5 6">EXF-3380</strain>
    </source>
</reference>
<dbReference type="InterPro" id="IPR000504">
    <property type="entry name" value="RRM_dom"/>
</dbReference>
<proteinExistence type="predicted"/>
<dbReference type="PANTHER" id="PTHR23189">
    <property type="entry name" value="RNA RECOGNITION MOTIF-CONTAINING"/>
    <property type="match status" value="1"/>
</dbReference>
<dbReference type="Pfam" id="PF04059">
    <property type="entry name" value="RRM_2"/>
    <property type="match status" value="1"/>
</dbReference>
<dbReference type="SUPFAM" id="SSF54928">
    <property type="entry name" value="RNA-binding domain, RBD"/>
    <property type="match status" value="1"/>
</dbReference>
<dbReference type="GO" id="GO:0003723">
    <property type="term" value="F:RNA binding"/>
    <property type="evidence" value="ECO:0007669"/>
    <property type="project" value="UniProtKB-UniRule"/>
</dbReference>
<keyword evidence="1 2" id="KW-0694">RNA-binding</keyword>
<feature type="region of interest" description="Disordered" evidence="3">
    <location>
        <begin position="755"/>
        <end position="832"/>
    </location>
</feature>
<name>A0A4T0D855_AURPU</name>
<evidence type="ECO:0000256" key="2">
    <source>
        <dbReference type="PROSITE-ProRule" id="PRU00176"/>
    </source>
</evidence>
<gene>
    <name evidence="5" type="ORF">D6C83_03880</name>
</gene>
<evidence type="ECO:0000256" key="1">
    <source>
        <dbReference type="ARBA" id="ARBA00022884"/>
    </source>
</evidence>
<evidence type="ECO:0000313" key="5">
    <source>
        <dbReference type="EMBL" id="TIA57111.1"/>
    </source>
</evidence>